<name>A0A8E6B2F9_9BACT</name>
<dbReference type="GO" id="GO:0006950">
    <property type="term" value="P:response to stress"/>
    <property type="evidence" value="ECO:0007669"/>
    <property type="project" value="UniProtKB-ARBA"/>
</dbReference>
<protein>
    <submittedName>
        <fullName evidence="2">SprT-like domain-containing protein</fullName>
    </submittedName>
</protein>
<dbReference type="RefSeq" id="WP_213494337.1">
    <property type="nucleotide sequence ID" value="NZ_CP074694.1"/>
</dbReference>
<dbReference type="KEGG" id="tsph:KIH39_16585"/>
<dbReference type="EMBL" id="CP074694">
    <property type="protein sequence ID" value="QVL30466.1"/>
    <property type="molecule type" value="Genomic_DNA"/>
</dbReference>
<dbReference type="InterPro" id="IPR006640">
    <property type="entry name" value="SprT-like_domain"/>
</dbReference>
<dbReference type="AlphaFoldDB" id="A0A8E6B2F9"/>
<organism evidence="2 3">
    <name type="scientific">Telmatocola sphagniphila</name>
    <dbReference type="NCBI Taxonomy" id="1123043"/>
    <lineage>
        <taxon>Bacteria</taxon>
        <taxon>Pseudomonadati</taxon>
        <taxon>Planctomycetota</taxon>
        <taxon>Planctomycetia</taxon>
        <taxon>Gemmatales</taxon>
        <taxon>Gemmataceae</taxon>
    </lineage>
</organism>
<evidence type="ECO:0000313" key="2">
    <source>
        <dbReference type="EMBL" id="QVL30466.1"/>
    </source>
</evidence>
<dbReference type="Pfam" id="PF10263">
    <property type="entry name" value="SprT-like"/>
    <property type="match status" value="1"/>
</dbReference>
<sequence length="203" mass="23463">MDLKELEAIAQRELAKHNLVGWTFGFSDTKRRLGACKYKHKRIEIARYYAQHSNRESVIDTLLHEIAHAIAGPAARHGPAWKVVAIRLGAKPRACEKSDNVVMEPGVWQAFCPACQTTFHRYRRPMSLTGYRCRCPGRSPLTFEFRGDAKQKARMLAEPDRSIRWSATCIGCQTVHYRMKRPKAGIWRCKCPYRCELTWQSKR</sequence>
<keyword evidence="3" id="KW-1185">Reference proteome</keyword>
<dbReference type="Proteomes" id="UP000676194">
    <property type="component" value="Chromosome"/>
</dbReference>
<gene>
    <name evidence="2" type="ORF">KIH39_16585</name>
</gene>
<proteinExistence type="predicted"/>
<accession>A0A8E6B2F9</accession>
<evidence type="ECO:0000259" key="1">
    <source>
        <dbReference type="SMART" id="SM00731"/>
    </source>
</evidence>
<evidence type="ECO:0000313" key="3">
    <source>
        <dbReference type="Proteomes" id="UP000676194"/>
    </source>
</evidence>
<feature type="domain" description="SprT-like" evidence="1">
    <location>
        <begin position="1"/>
        <end position="142"/>
    </location>
</feature>
<reference evidence="2" key="1">
    <citation type="submission" date="2021-05" db="EMBL/GenBank/DDBJ databases">
        <title>Complete genome sequence of the cellulolytic planctomycete Telmatocola sphagniphila SP2T and characterization of the first cellulase from planctomycetes.</title>
        <authorList>
            <person name="Rakitin A.L."/>
            <person name="Beletsky A.V."/>
            <person name="Naumoff D.G."/>
            <person name="Kulichevskaya I.S."/>
            <person name="Mardanov A.V."/>
            <person name="Ravin N.V."/>
            <person name="Dedysh S.N."/>
        </authorList>
    </citation>
    <scope>NUCLEOTIDE SEQUENCE</scope>
    <source>
        <strain evidence="2">SP2T</strain>
    </source>
</reference>
<dbReference type="SMART" id="SM00731">
    <property type="entry name" value="SprT"/>
    <property type="match status" value="1"/>
</dbReference>